<dbReference type="Gene3D" id="3.30.70.1730">
    <property type="match status" value="1"/>
</dbReference>
<dbReference type="Gene3D" id="3.90.105.20">
    <property type="match status" value="1"/>
</dbReference>
<dbReference type="Pfam" id="PF17777">
    <property type="entry name" value="RL10P_insert"/>
    <property type="match status" value="1"/>
</dbReference>
<dbReference type="InterPro" id="IPR043164">
    <property type="entry name" value="Ribosomal_uL10-like_insert_sf"/>
</dbReference>
<name>A0A7S2TQ39_9EUKA</name>
<dbReference type="GO" id="GO:0022625">
    <property type="term" value="C:cytosolic large ribosomal subunit"/>
    <property type="evidence" value="ECO:0007669"/>
    <property type="project" value="TreeGrafter"/>
</dbReference>
<dbReference type="GO" id="GO:0000027">
    <property type="term" value="P:ribosomal large subunit assembly"/>
    <property type="evidence" value="ECO:0007669"/>
    <property type="project" value="TreeGrafter"/>
</dbReference>
<sequence length="301" mass="33014">MSAPTKQINPRKLQYEQTLLSCFEKYRKMLVIGVDNVGSRQMSNTRHELRGKAQILMGKNTVIRKILRREMKSDPGLRSLLEKIRGNIGFIFTNGDLLELRDKVVSKQDPAPAKTGQVAPCDVYVEPGPTGLDPGQTAFFQALNIATKINRGAIEIIARVKMCEEGTKVSASAAGLLSKLKMMPFSFGIKVQYVYEGGSCYDAKVLDLSEDDIMKKFVGGLVQASCLALGLSYPCMASIPHLMSNAVRKIIAFSIVTSYKLKIAEPFEAFLANPDAFKVAAAPGAGGESEEKKEEKKERRG</sequence>
<organism evidence="7">
    <name type="scientific">Lotharella oceanica</name>
    <dbReference type="NCBI Taxonomy" id="641309"/>
    <lineage>
        <taxon>Eukaryota</taxon>
        <taxon>Sar</taxon>
        <taxon>Rhizaria</taxon>
        <taxon>Cercozoa</taxon>
        <taxon>Chlorarachniophyceae</taxon>
        <taxon>Lotharella</taxon>
    </lineage>
</organism>
<evidence type="ECO:0000256" key="4">
    <source>
        <dbReference type="PIRNR" id="PIRNR039087"/>
    </source>
</evidence>
<evidence type="ECO:0000259" key="6">
    <source>
        <dbReference type="Pfam" id="PF17777"/>
    </source>
</evidence>
<dbReference type="GO" id="GO:0070180">
    <property type="term" value="F:large ribosomal subunit rRNA binding"/>
    <property type="evidence" value="ECO:0007669"/>
    <property type="project" value="TreeGrafter"/>
</dbReference>
<gene>
    <name evidence="7" type="ORF">LSP00402_LOCUS10194</name>
</gene>
<dbReference type="GO" id="GO:0003735">
    <property type="term" value="F:structural constituent of ribosome"/>
    <property type="evidence" value="ECO:0007669"/>
    <property type="project" value="TreeGrafter"/>
</dbReference>
<evidence type="ECO:0000256" key="5">
    <source>
        <dbReference type="SAM" id="MobiDB-lite"/>
    </source>
</evidence>
<dbReference type="AlphaFoldDB" id="A0A7S2TQ39"/>
<dbReference type="PIRSF" id="PIRSF039087">
    <property type="entry name" value="L10E"/>
    <property type="match status" value="1"/>
</dbReference>
<evidence type="ECO:0000313" key="7">
    <source>
        <dbReference type="EMBL" id="CAD9764506.1"/>
    </source>
</evidence>
<protein>
    <recommendedName>
        <fullName evidence="4">60S acidic ribosomal protein P0</fullName>
    </recommendedName>
</protein>
<feature type="region of interest" description="Disordered" evidence="5">
    <location>
        <begin position="281"/>
        <end position="301"/>
    </location>
</feature>
<dbReference type="InterPro" id="IPR043141">
    <property type="entry name" value="Ribosomal_uL10-like_sf"/>
</dbReference>
<keyword evidence="3 4" id="KW-0687">Ribonucleoprotein</keyword>
<dbReference type="PANTHER" id="PTHR45699:SF3">
    <property type="entry name" value="LARGE RIBOSOMAL SUBUNIT PROTEIN UL10"/>
    <property type="match status" value="1"/>
</dbReference>
<dbReference type="InterPro" id="IPR001790">
    <property type="entry name" value="Ribosomal_uL10"/>
</dbReference>
<dbReference type="FunFam" id="3.90.105.20:FF:000001">
    <property type="entry name" value="60S acidic ribosomal protein P0"/>
    <property type="match status" value="1"/>
</dbReference>
<accession>A0A7S2TQ39</accession>
<feature type="domain" description="Large ribosomal subunit protein uL10-like insertion" evidence="6">
    <location>
        <begin position="113"/>
        <end position="181"/>
    </location>
</feature>
<evidence type="ECO:0000256" key="2">
    <source>
        <dbReference type="ARBA" id="ARBA00022980"/>
    </source>
</evidence>
<dbReference type="CDD" id="cd05795">
    <property type="entry name" value="Ribosomal_P0_L10e"/>
    <property type="match status" value="1"/>
</dbReference>
<dbReference type="InterPro" id="IPR030670">
    <property type="entry name" value="uL10_eukaryotes"/>
</dbReference>
<dbReference type="GO" id="GO:0002181">
    <property type="term" value="P:cytoplasmic translation"/>
    <property type="evidence" value="ECO:0007669"/>
    <property type="project" value="TreeGrafter"/>
</dbReference>
<dbReference type="InterPro" id="IPR040637">
    <property type="entry name" value="Ribosomal_uL10-like_insert"/>
</dbReference>
<dbReference type="EMBL" id="HBHP01016454">
    <property type="protein sequence ID" value="CAD9764506.1"/>
    <property type="molecule type" value="Transcribed_RNA"/>
</dbReference>
<comment type="function">
    <text evidence="4">Ribosomal protein P0 is the functional equivalent of E.coli protein L10.</text>
</comment>
<dbReference type="PANTHER" id="PTHR45699">
    <property type="entry name" value="60S ACIDIC RIBOSOMAL PROTEIN P0"/>
    <property type="match status" value="1"/>
</dbReference>
<keyword evidence="2 4" id="KW-0689">Ribosomal protein</keyword>
<evidence type="ECO:0000256" key="3">
    <source>
        <dbReference type="ARBA" id="ARBA00023274"/>
    </source>
</evidence>
<comment type="similarity">
    <text evidence="1 4">Belongs to the universal ribosomal protein uL10 family.</text>
</comment>
<proteinExistence type="inferred from homology"/>
<feature type="compositionally biased region" description="Basic and acidic residues" evidence="5">
    <location>
        <begin position="289"/>
        <end position="301"/>
    </location>
</feature>
<dbReference type="InterPro" id="IPR050323">
    <property type="entry name" value="Ribosomal_protein_uL10"/>
</dbReference>
<dbReference type="Pfam" id="PF00466">
    <property type="entry name" value="Ribosomal_L10"/>
    <property type="match status" value="1"/>
</dbReference>
<dbReference type="SUPFAM" id="SSF160369">
    <property type="entry name" value="Ribosomal protein L10-like"/>
    <property type="match status" value="1"/>
</dbReference>
<reference evidence="7" key="1">
    <citation type="submission" date="2021-01" db="EMBL/GenBank/DDBJ databases">
        <authorList>
            <person name="Corre E."/>
            <person name="Pelletier E."/>
            <person name="Niang G."/>
            <person name="Scheremetjew M."/>
            <person name="Finn R."/>
            <person name="Kale V."/>
            <person name="Holt S."/>
            <person name="Cochrane G."/>
            <person name="Meng A."/>
            <person name="Brown T."/>
            <person name="Cohen L."/>
        </authorList>
    </citation>
    <scope>NUCLEOTIDE SEQUENCE</scope>
    <source>
        <strain evidence="7">CCMP622</strain>
    </source>
</reference>
<evidence type="ECO:0000256" key="1">
    <source>
        <dbReference type="ARBA" id="ARBA00008889"/>
    </source>
</evidence>